<sequence>MIRLKIVLLGDMAVGKTSYMLQLVNKKFFNYMDSTIGAAFSTKLMEIDNKQVKIEFWDTAGQERYRSLISMYYNNADAALIFYDINRIDTLDSAIKLIDTLKKRGPINIQYILIGNKYDMIDDSSISIEIVNNKLKQSDNENVVHIYTSAKIDYNIEYSIERLIKCIKLEYKEKNNQIDIKNIQKNSTNCCKY</sequence>
<dbReference type="InterPro" id="IPR027417">
    <property type="entry name" value="P-loop_NTPase"/>
</dbReference>
<organism evidence="3">
    <name type="scientific">Megaviridae environmental sample</name>
    <dbReference type="NCBI Taxonomy" id="1737588"/>
    <lineage>
        <taxon>Viruses</taxon>
        <taxon>Varidnaviria</taxon>
        <taxon>Bamfordvirae</taxon>
        <taxon>Nucleocytoviricota</taxon>
        <taxon>Megaviricetes</taxon>
        <taxon>Imitervirales</taxon>
        <taxon>Mimiviridae</taxon>
        <taxon>environmental samples</taxon>
    </lineage>
</organism>
<name>A0A5J6VMZ5_9VIRU</name>
<reference evidence="3" key="1">
    <citation type="journal article" date="2019" name="Philos. Trans. R. Soc. Lond., B, Biol. Sci.">
        <title>Targeted metagenomic recovery of four divergent viruses reveals shared and distinctive characteristics of giant viruses of marine eukaryotes.</title>
        <authorList>
            <person name="Needham D.M."/>
            <person name="Poirier C."/>
            <person name="Hehenberger E."/>
            <person name="Jimenez V."/>
            <person name="Swalwell J.E."/>
            <person name="Santoro A.E."/>
            <person name="Worden A.Z."/>
        </authorList>
    </citation>
    <scope>NUCLEOTIDE SEQUENCE</scope>
    <source>
        <strain evidence="3">OPacV-421</strain>
    </source>
</reference>
<proteinExistence type="predicted"/>
<dbReference type="InterPro" id="IPR001806">
    <property type="entry name" value="Small_GTPase"/>
</dbReference>
<dbReference type="SMART" id="SM00173">
    <property type="entry name" value="RAS"/>
    <property type="match status" value="1"/>
</dbReference>
<dbReference type="PROSITE" id="PS51421">
    <property type="entry name" value="RAS"/>
    <property type="match status" value="1"/>
</dbReference>
<evidence type="ECO:0000256" key="1">
    <source>
        <dbReference type="ARBA" id="ARBA00004112"/>
    </source>
</evidence>
<accession>A0A5J6VMZ5</accession>
<evidence type="ECO:0000256" key="2">
    <source>
        <dbReference type="ARBA" id="ARBA00022741"/>
    </source>
</evidence>
<evidence type="ECO:0000313" key="3">
    <source>
        <dbReference type="EMBL" id="QFG74977.1"/>
    </source>
</evidence>
<protein>
    <submittedName>
        <fullName evidence="3">Ras family protein</fullName>
    </submittedName>
</protein>
<dbReference type="Pfam" id="PF00071">
    <property type="entry name" value="Ras"/>
    <property type="match status" value="1"/>
</dbReference>
<dbReference type="PRINTS" id="PR00449">
    <property type="entry name" value="RASTRNSFRMNG"/>
</dbReference>
<dbReference type="FunFam" id="3.40.50.300:FF:000808">
    <property type="entry name" value="Small GTP-binding protein, putative"/>
    <property type="match status" value="1"/>
</dbReference>
<dbReference type="SMART" id="SM00174">
    <property type="entry name" value="RHO"/>
    <property type="match status" value="1"/>
</dbReference>
<dbReference type="GO" id="GO:0003924">
    <property type="term" value="F:GTPase activity"/>
    <property type="evidence" value="ECO:0007669"/>
    <property type="project" value="InterPro"/>
</dbReference>
<dbReference type="PROSITE" id="PS51420">
    <property type="entry name" value="RHO"/>
    <property type="match status" value="1"/>
</dbReference>
<dbReference type="EMBL" id="MN448295">
    <property type="protein sequence ID" value="QFG74977.1"/>
    <property type="molecule type" value="Genomic_DNA"/>
</dbReference>
<dbReference type="PANTHER" id="PTHR47978">
    <property type="match status" value="1"/>
</dbReference>
<dbReference type="SUPFAM" id="SSF52540">
    <property type="entry name" value="P-loop containing nucleoside triphosphate hydrolases"/>
    <property type="match status" value="1"/>
</dbReference>
<dbReference type="PROSITE" id="PS51419">
    <property type="entry name" value="RAB"/>
    <property type="match status" value="1"/>
</dbReference>
<dbReference type="Gene3D" id="3.40.50.300">
    <property type="entry name" value="P-loop containing nucleotide triphosphate hydrolases"/>
    <property type="match status" value="1"/>
</dbReference>
<dbReference type="NCBIfam" id="TIGR00231">
    <property type="entry name" value="small_GTP"/>
    <property type="match status" value="1"/>
</dbReference>
<keyword evidence="2" id="KW-0547">Nucleotide-binding</keyword>
<dbReference type="InterPro" id="IPR005225">
    <property type="entry name" value="Small_GTP-bd"/>
</dbReference>
<dbReference type="GO" id="GO:0020002">
    <property type="term" value="C:host cell plasma membrane"/>
    <property type="evidence" value="ECO:0007669"/>
    <property type="project" value="UniProtKB-SubCell"/>
</dbReference>
<comment type="subcellular location">
    <subcellularLocation>
        <location evidence="1">Host cell membrane</location>
        <topology evidence="1">Lipid-anchor</topology>
        <orientation evidence="1">Cytoplasmic side</orientation>
    </subcellularLocation>
</comment>
<dbReference type="GO" id="GO:0005525">
    <property type="term" value="F:GTP binding"/>
    <property type="evidence" value="ECO:0007669"/>
    <property type="project" value="InterPro"/>
</dbReference>
<dbReference type="CDD" id="cd00154">
    <property type="entry name" value="Rab"/>
    <property type="match status" value="1"/>
</dbReference>
<dbReference type="SMART" id="SM00175">
    <property type="entry name" value="RAB"/>
    <property type="match status" value="1"/>
</dbReference>